<name>A0ABV7B2Q6_9GAMM</name>
<comment type="caution">
    <text evidence="1">The sequence shown here is derived from an EMBL/GenBank/DDBJ whole genome shotgun (WGS) entry which is preliminary data.</text>
</comment>
<dbReference type="InterPro" id="IPR023393">
    <property type="entry name" value="START-like_dom_sf"/>
</dbReference>
<dbReference type="EMBL" id="JBHRSQ010000007">
    <property type="protein sequence ID" value="MFC2991141.1"/>
    <property type="molecule type" value="Genomic_DNA"/>
</dbReference>
<dbReference type="Pfam" id="PF10604">
    <property type="entry name" value="Polyketide_cyc2"/>
    <property type="match status" value="1"/>
</dbReference>
<gene>
    <name evidence="1" type="ORF">ACFODV_03730</name>
</gene>
<accession>A0ABV7B2Q6</accession>
<protein>
    <submittedName>
        <fullName evidence="1">SRPBCC family protein</fullName>
    </submittedName>
</protein>
<evidence type="ECO:0000313" key="2">
    <source>
        <dbReference type="Proteomes" id="UP001595386"/>
    </source>
</evidence>
<evidence type="ECO:0000313" key="1">
    <source>
        <dbReference type="EMBL" id="MFC2991141.1"/>
    </source>
</evidence>
<proteinExistence type="predicted"/>
<reference evidence="2" key="1">
    <citation type="journal article" date="2019" name="Int. J. Syst. Evol. Microbiol.">
        <title>The Global Catalogue of Microorganisms (GCM) 10K type strain sequencing project: providing services to taxonomists for standard genome sequencing and annotation.</title>
        <authorList>
            <consortium name="The Broad Institute Genomics Platform"/>
            <consortium name="The Broad Institute Genome Sequencing Center for Infectious Disease"/>
            <person name="Wu L."/>
            <person name="Ma J."/>
        </authorList>
    </citation>
    <scope>NUCLEOTIDE SEQUENCE [LARGE SCALE GENOMIC DNA]</scope>
    <source>
        <strain evidence="2">KCTC 52660</strain>
    </source>
</reference>
<dbReference type="Proteomes" id="UP001595386">
    <property type="component" value="Unassembled WGS sequence"/>
</dbReference>
<dbReference type="Gene3D" id="3.30.530.20">
    <property type="match status" value="1"/>
</dbReference>
<keyword evidence="2" id="KW-1185">Reference proteome</keyword>
<dbReference type="InterPro" id="IPR019587">
    <property type="entry name" value="Polyketide_cyclase/dehydratase"/>
</dbReference>
<dbReference type="RefSeq" id="WP_379754866.1">
    <property type="nucleotide sequence ID" value="NZ_JBHRSQ010000007.1"/>
</dbReference>
<sequence>MVKSQSSILIRCPLPDVYSFVVTDFVRNYPRWSPEVKQLKPLSKGPLALGWTARQVRVDQGRRTEADFRVIALEPERRVCFKGIKDPFVINYFFEPKGESTQLTFSFELARLSLALRPFEKLIRFAVEDGTQRVVRDLKALAERELGQQKTN</sequence>
<dbReference type="SUPFAM" id="SSF55961">
    <property type="entry name" value="Bet v1-like"/>
    <property type="match status" value="1"/>
</dbReference>
<organism evidence="1 2">
    <name type="scientific">Halomonas tibetensis</name>
    <dbReference type="NCBI Taxonomy" id="2259590"/>
    <lineage>
        <taxon>Bacteria</taxon>
        <taxon>Pseudomonadati</taxon>
        <taxon>Pseudomonadota</taxon>
        <taxon>Gammaproteobacteria</taxon>
        <taxon>Oceanospirillales</taxon>
        <taxon>Halomonadaceae</taxon>
        <taxon>Halomonas</taxon>
    </lineage>
</organism>